<organism evidence="1 2">
    <name type="scientific">Phaseolus angularis</name>
    <name type="common">Azuki bean</name>
    <name type="synonym">Vigna angularis</name>
    <dbReference type="NCBI Taxonomy" id="3914"/>
    <lineage>
        <taxon>Eukaryota</taxon>
        <taxon>Viridiplantae</taxon>
        <taxon>Streptophyta</taxon>
        <taxon>Embryophyta</taxon>
        <taxon>Tracheophyta</taxon>
        <taxon>Spermatophyta</taxon>
        <taxon>Magnoliopsida</taxon>
        <taxon>eudicotyledons</taxon>
        <taxon>Gunneridae</taxon>
        <taxon>Pentapetalae</taxon>
        <taxon>rosids</taxon>
        <taxon>fabids</taxon>
        <taxon>Fabales</taxon>
        <taxon>Fabaceae</taxon>
        <taxon>Papilionoideae</taxon>
        <taxon>50 kb inversion clade</taxon>
        <taxon>NPAAA clade</taxon>
        <taxon>indigoferoid/millettioid clade</taxon>
        <taxon>Phaseoleae</taxon>
        <taxon>Vigna</taxon>
    </lineage>
</organism>
<proteinExistence type="predicted"/>
<gene>
    <name evidence="1" type="ORF">LR48_Vigan07g245000</name>
</gene>
<accession>A0A0L9V1B6</accession>
<protein>
    <submittedName>
        <fullName evidence="1">Uncharacterized protein</fullName>
    </submittedName>
</protein>
<evidence type="ECO:0000313" key="2">
    <source>
        <dbReference type="Proteomes" id="UP000053144"/>
    </source>
</evidence>
<reference evidence="2" key="1">
    <citation type="journal article" date="2015" name="Proc. Natl. Acad. Sci. U.S.A.">
        <title>Genome sequencing of adzuki bean (Vigna angularis) provides insight into high starch and low fat accumulation and domestication.</title>
        <authorList>
            <person name="Yang K."/>
            <person name="Tian Z."/>
            <person name="Chen C."/>
            <person name="Luo L."/>
            <person name="Zhao B."/>
            <person name="Wang Z."/>
            <person name="Yu L."/>
            <person name="Li Y."/>
            <person name="Sun Y."/>
            <person name="Li W."/>
            <person name="Chen Y."/>
            <person name="Li Y."/>
            <person name="Zhang Y."/>
            <person name="Ai D."/>
            <person name="Zhao J."/>
            <person name="Shang C."/>
            <person name="Ma Y."/>
            <person name="Wu B."/>
            <person name="Wang M."/>
            <person name="Gao L."/>
            <person name="Sun D."/>
            <person name="Zhang P."/>
            <person name="Guo F."/>
            <person name="Wang W."/>
            <person name="Li Y."/>
            <person name="Wang J."/>
            <person name="Varshney R.K."/>
            <person name="Wang J."/>
            <person name="Ling H.Q."/>
            <person name="Wan P."/>
        </authorList>
    </citation>
    <scope>NUCLEOTIDE SEQUENCE</scope>
    <source>
        <strain evidence="2">cv. Jingnong 6</strain>
    </source>
</reference>
<name>A0A0L9V1B6_PHAAN</name>
<dbReference type="AlphaFoldDB" id="A0A0L9V1B6"/>
<dbReference type="Proteomes" id="UP000053144">
    <property type="component" value="Chromosome 7"/>
</dbReference>
<sequence>MIFSPQTKDETTSSSLTSHLNYIRTIHQNPKSIVSHHVVQPLQEHHQNLVGPSFTSNASRNSHQHWKNHCELASSSLNHLASHA</sequence>
<dbReference type="Gramene" id="KOM48746">
    <property type="protein sequence ID" value="KOM48746"/>
    <property type="gene ID" value="LR48_Vigan07g245000"/>
</dbReference>
<dbReference type="EMBL" id="CM003377">
    <property type="protein sequence ID" value="KOM48746.1"/>
    <property type="molecule type" value="Genomic_DNA"/>
</dbReference>
<evidence type="ECO:0000313" key="1">
    <source>
        <dbReference type="EMBL" id="KOM48746.1"/>
    </source>
</evidence>